<organism evidence="5 6">
    <name type="scientific">Virgibacillus alimentarius</name>
    <dbReference type="NCBI Taxonomy" id="698769"/>
    <lineage>
        <taxon>Bacteria</taxon>
        <taxon>Bacillati</taxon>
        <taxon>Bacillota</taxon>
        <taxon>Bacilli</taxon>
        <taxon>Bacillales</taxon>
        <taxon>Bacillaceae</taxon>
        <taxon>Virgibacillus</taxon>
    </lineage>
</organism>
<dbReference type="EMBL" id="JAGIKX010000002">
    <property type="protein sequence ID" value="MBP2256692.1"/>
    <property type="molecule type" value="Genomic_DNA"/>
</dbReference>
<keyword evidence="6" id="KW-1185">Reference proteome</keyword>
<dbReference type="SUPFAM" id="SSF75217">
    <property type="entry name" value="alpha/beta knot"/>
    <property type="match status" value="1"/>
</dbReference>
<feature type="domain" description="RNA 2-O ribose methyltransferase substrate binding" evidence="4">
    <location>
        <begin position="32"/>
        <end position="99"/>
    </location>
</feature>
<dbReference type="InterPro" id="IPR001537">
    <property type="entry name" value="SpoU_MeTrfase"/>
</dbReference>
<evidence type="ECO:0000313" key="5">
    <source>
        <dbReference type="EMBL" id="MBP2256692.1"/>
    </source>
</evidence>
<protein>
    <submittedName>
        <fullName evidence="5">TrmH family RNA methyltransferase</fullName>
    </submittedName>
</protein>
<dbReference type="GO" id="GO:0008168">
    <property type="term" value="F:methyltransferase activity"/>
    <property type="evidence" value="ECO:0007669"/>
    <property type="project" value="UniProtKB-KW"/>
</dbReference>
<dbReference type="InterPro" id="IPR029064">
    <property type="entry name" value="Ribosomal_eL30-like_sf"/>
</dbReference>
<dbReference type="InterPro" id="IPR029026">
    <property type="entry name" value="tRNA_m1G_MTases_N"/>
</dbReference>
<dbReference type="SMART" id="SM00967">
    <property type="entry name" value="SpoU_sub_bind"/>
    <property type="match status" value="1"/>
</dbReference>
<keyword evidence="2 5" id="KW-0489">Methyltransferase</keyword>
<dbReference type="Gene3D" id="3.40.1280.10">
    <property type="match status" value="1"/>
</dbReference>
<comment type="similarity">
    <text evidence="1">Belongs to the class IV-like SAM-binding methyltransferase superfamily. RNA methyltransferase TrmH family.</text>
</comment>
<evidence type="ECO:0000256" key="2">
    <source>
        <dbReference type="ARBA" id="ARBA00022603"/>
    </source>
</evidence>
<dbReference type="Pfam" id="PF22435">
    <property type="entry name" value="MRM3-like_sub_bind"/>
    <property type="match status" value="1"/>
</dbReference>
<dbReference type="GO" id="GO:0032259">
    <property type="term" value="P:methylation"/>
    <property type="evidence" value="ECO:0007669"/>
    <property type="project" value="UniProtKB-KW"/>
</dbReference>
<accession>A0ABS4S5B7</accession>
<proteinExistence type="inferred from homology"/>
<dbReference type="InterPro" id="IPR051259">
    <property type="entry name" value="rRNA_Methyltransferase"/>
</dbReference>
<dbReference type="CDD" id="cd18095">
    <property type="entry name" value="SpoU-like_rRNA-MTase"/>
    <property type="match status" value="1"/>
</dbReference>
<dbReference type="PANTHER" id="PTHR43191">
    <property type="entry name" value="RRNA METHYLTRANSFERASE 3"/>
    <property type="match status" value="1"/>
</dbReference>
<dbReference type="SUPFAM" id="SSF55315">
    <property type="entry name" value="L30e-like"/>
    <property type="match status" value="1"/>
</dbReference>
<evidence type="ECO:0000256" key="3">
    <source>
        <dbReference type="ARBA" id="ARBA00022679"/>
    </source>
</evidence>
<evidence type="ECO:0000259" key="4">
    <source>
        <dbReference type="SMART" id="SM00967"/>
    </source>
</evidence>
<dbReference type="RefSeq" id="WP_318842367.1">
    <property type="nucleotide sequence ID" value="NZ_JAGIKX010000002.1"/>
</dbReference>
<gene>
    <name evidence="5" type="ORF">J2Z81_000625</name>
</gene>
<evidence type="ECO:0000313" key="6">
    <source>
        <dbReference type="Proteomes" id="UP001519294"/>
    </source>
</evidence>
<keyword evidence="3" id="KW-0808">Transferase</keyword>
<dbReference type="Gene3D" id="3.30.1330.30">
    <property type="match status" value="1"/>
</dbReference>
<dbReference type="PANTHER" id="PTHR43191:SF2">
    <property type="entry name" value="RRNA METHYLTRANSFERASE 3, MITOCHONDRIAL"/>
    <property type="match status" value="1"/>
</dbReference>
<dbReference type="InterPro" id="IPR013123">
    <property type="entry name" value="SpoU_subst-bd"/>
</dbReference>
<reference evidence="5 6" key="1">
    <citation type="submission" date="2021-03" db="EMBL/GenBank/DDBJ databases">
        <title>Genomic Encyclopedia of Type Strains, Phase IV (KMG-IV): sequencing the most valuable type-strain genomes for metagenomic binning, comparative biology and taxonomic classification.</title>
        <authorList>
            <person name="Goeker M."/>
        </authorList>
    </citation>
    <scope>NUCLEOTIDE SEQUENCE [LARGE SCALE GENOMIC DNA]</scope>
    <source>
        <strain evidence="5 6">DSM 25790</strain>
    </source>
</reference>
<comment type="caution">
    <text evidence="5">The sequence shown here is derived from an EMBL/GenBank/DDBJ whole genome shotgun (WGS) entry which is preliminary data.</text>
</comment>
<name>A0ABS4S5B7_9BACI</name>
<sequence length="248" mass="27834">MKNMITSVQNQKVKYWKKLQKRKGRIKAGMFLIEGYHLIEEAKRSNWDIHEIIIKEDQQVPDWCMDFTIEKVNKTVFHHIAQTESPQGIIAVVKMNQTECYPGNYMLLIDAVQDPGNLGTMIRTADAAGFDAIILGEGTVDVYNDKVIRSTQGSLFHIPVLQRNLLETISILKKEGFRIWASALSGAEPYNQIEVEDKVALIIGNEGAGIQDTLLHEADSIVNIPIYGRAESLNASIAAGILMYYIRG</sequence>
<evidence type="ECO:0000256" key="1">
    <source>
        <dbReference type="ARBA" id="ARBA00007228"/>
    </source>
</evidence>
<dbReference type="InterPro" id="IPR029028">
    <property type="entry name" value="Alpha/beta_knot_MTases"/>
</dbReference>
<dbReference type="Proteomes" id="UP001519294">
    <property type="component" value="Unassembled WGS sequence"/>
</dbReference>
<dbReference type="InterPro" id="IPR053888">
    <property type="entry name" value="MRM3-like_sub_bind"/>
</dbReference>
<dbReference type="Pfam" id="PF00588">
    <property type="entry name" value="SpoU_methylase"/>
    <property type="match status" value="1"/>
</dbReference>